<protein>
    <submittedName>
        <fullName evidence="1">Uncharacterized protein</fullName>
    </submittedName>
</protein>
<accession>A0A7J8DTP2</accession>
<evidence type="ECO:0000313" key="1">
    <source>
        <dbReference type="EMBL" id="KAF6426406.1"/>
    </source>
</evidence>
<evidence type="ECO:0000313" key="2">
    <source>
        <dbReference type="Proteomes" id="UP000550707"/>
    </source>
</evidence>
<proteinExistence type="predicted"/>
<gene>
    <name evidence="1" type="ORF">HJG59_009114</name>
</gene>
<dbReference type="InParanoid" id="A0A7J8DTP2"/>
<dbReference type="Proteomes" id="UP000550707">
    <property type="component" value="Unassembled WGS sequence"/>
</dbReference>
<dbReference type="AlphaFoldDB" id="A0A7J8DTP2"/>
<keyword evidence="2" id="KW-1185">Reference proteome</keyword>
<reference evidence="1 2" key="1">
    <citation type="journal article" date="2020" name="Nature">
        <title>Six reference-quality genomes reveal evolution of bat adaptations.</title>
        <authorList>
            <person name="Jebb D."/>
            <person name="Huang Z."/>
            <person name="Pippel M."/>
            <person name="Hughes G.M."/>
            <person name="Lavrichenko K."/>
            <person name="Devanna P."/>
            <person name="Winkler S."/>
            <person name="Jermiin L.S."/>
            <person name="Skirmuntt E.C."/>
            <person name="Katzourakis A."/>
            <person name="Burkitt-Gray L."/>
            <person name="Ray D.A."/>
            <person name="Sullivan K.A.M."/>
            <person name="Roscito J.G."/>
            <person name="Kirilenko B.M."/>
            <person name="Davalos L.M."/>
            <person name="Corthals A.P."/>
            <person name="Power M.L."/>
            <person name="Jones G."/>
            <person name="Ransome R.D."/>
            <person name="Dechmann D.K.N."/>
            <person name="Locatelli A.G."/>
            <person name="Puechmaille S.J."/>
            <person name="Fedrigo O."/>
            <person name="Jarvis E.D."/>
            <person name="Hiller M."/>
            <person name="Vernes S.C."/>
            <person name="Myers E.W."/>
            <person name="Teeling E.C."/>
        </authorList>
    </citation>
    <scope>NUCLEOTIDE SEQUENCE [LARGE SCALE GENOMIC DNA]</scope>
    <source>
        <strain evidence="1">MMolMol1</strain>
        <tissue evidence="1">Muscle</tissue>
    </source>
</reference>
<name>A0A7J8DTP2_MOLMO</name>
<comment type="caution">
    <text evidence="1">The sequence shown here is derived from an EMBL/GenBank/DDBJ whole genome shotgun (WGS) entry which is preliminary data.</text>
</comment>
<sequence length="130" mass="14866">MNFFSFFLSGKLFIWPSILNDSFVVQSNLGCRFLLFITLNISCHSLLACKVSFEKLADSLMGEFLTVLQMFPFFPPFVPLHPTQAPLQALMCVYVFWLISHSPPYPPRSVILFQASIPVDLFCSSVYYVH</sequence>
<dbReference type="EMBL" id="JACASF010000016">
    <property type="protein sequence ID" value="KAF6426406.1"/>
    <property type="molecule type" value="Genomic_DNA"/>
</dbReference>
<organism evidence="1 2">
    <name type="scientific">Molossus molossus</name>
    <name type="common">Pallas' mastiff bat</name>
    <name type="synonym">Vespertilio molossus</name>
    <dbReference type="NCBI Taxonomy" id="27622"/>
    <lineage>
        <taxon>Eukaryota</taxon>
        <taxon>Metazoa</taxon>
        <taxon>Chordata</taxon>
        <taxon>Craniata</taxon>
        <taxon>Vertebrata</taxon>
        <taxon>Euteleostomi</taxon>
        <taxon>Mammalia</taxon>
        <taxon>Eutheria</taxon>
        <taxon>Laurasiatheria</taxon>
        <taxon>Chiroptera</taxon>
        <taxon>Yangochiroptera</taxon>
        <taxon>Molossidae</taxon>
        <taxon>Molossus</taxon>
    </lineage>
</organism>